<dbReference type="PANTHER" id="PTHR30627">
    <property type="entry name" value="PEPTIDOGLYCAN D,D-TRANSPEPTIDASE"/>
    <property type="match status" value="1"/>
</dbReference>
<evidence type="ECO:0000256" key="1">
    <source>
        <dbReference type="ARBA" id="ARBA00004167"/>
    </source>
</evidence>
<dbReference type="Pfam" id="PF00905">
    <property type="entry name" value="Transpeptidase"/>
    <property type="match status" value="1"/>
</dbReference>
<evidence type="ECO:0000256" key="3">
    <source>
        <dbReference type="ARBA" id="ARBA00022475"/>
    </source>
</evidence>
<feature type="domain" description="Penicillin-binding protein transpeptidase" evidence="15">
    <location>
        <begin position="266"/>
        <end position="606"/>
    </location>
</feature>
<dbReference type="SUPFAM" id="SSF56519">
    <property type="entry name" value="Penicillin binding protein dimerisation domain"/>
    <property type="match status" value="1"/>
</dbReference>
<organism evidence="17 18">
    <name type="scientific">Solemya velesiana gill symbiont</name>
    <dbReference type="NCBI Taxonomy" id="1918948"/>
    <lineage>
        <taxon>Bacteria</taxon>
        <taxon>Pseudomonadati</taxon>
        <taxon>Pseudomonadota</taxon>
        <taxon>Gammaproteobacteria</taxon>
        <taxon>sulfur-oxidizing symbionts</taxon>
    </lineage>
</organism>
<dbReference type="Gene3D" id="3.40.710.10">
    <property type="entry name" value="DD-peptidase/beta-lactamase superfamily"/>
    <property type="match status" value="1"/>
</dbReference>
<evidence type="ECO:0000256" key="10">
    <source>
        <dbReference type="ARBA" id="ARBA00022984"/>
    </source>
</evidence>
<comment type="function">
    <text evidence="14">Catalyzes cross-linking of the peptidoglycan cell wall.</text>
</comment>
<keyword evidence="5 14" id="KW-0121">Carboxypeptidase</keyword>
<feature type="active site" description="Acyl-ester intermediate" evidence="14">
    <location>
        <position position="325"/>
    </location>
</feature>
<dbReference type="InterPro" id="IPR036138">
    <property type="entry name" value="PBP_dimer_sf"/>
</dbReference>
<gene>
    <name evidence="14" type="primary">mrdA</name>
    <name evidence="17" type="ORF">BOW51_00555</name>
</gene>
<name>A0A1T2KYA6_9GAMM</name>
<proteinExistence type="inferred from homology"/>
<dbReference type="OrthoDB" id="9766847at2"/>
<keyword evidence="12 14" id="KW-0472">Membrane</keyword>
<evidence type="ECO:0000256" key="13">
    <source>
        <dbReference type="ARBA" id="ARBA00023316"/>
    </source>
</evidence>
<protein>
    <recommendedName>
        <fullName evidence="14">Peptidoglycan D,D-transpeptidase MrdA</fullName>
        <ecNumber evidence="14">3.4.16.4</ecNumber>
    </recommendedName>
    <alternativeName>
        <fullName evidence="14">Penicillin-binding protein 2</fullName>
        <shortName evidence="14">PBP-2</shortName>
    </alternativeName>
</protein>
<dbReference type="PANTHER" id="PTHR30627:SF2">
    <property type="entry name" value="PEPTIDOGLYCAN D,D-TRANSPEPTIDASE MRDA"/>
    <property type="match status" value="1"/>
</dbReference>
<keyword evidence="6 14" id="KW-0645">Protease</keyword>
<dbReference type="EMBL" id="MPRJ01000002">
    <property type="protein sequence ID" value="OOZ37791.1"/>
    <property type="molecule type" value="Genomic_DNA"/>
</dbReference>
<dbReference type="EC" id="3.4.16.4" evidence="14"/>
<dbReference type="GO" id="GO:0008658">
    <property type="term" value="F:penicillin binding"/>
    <property type="evidence" value="ECO:0007669"/>
    <property type="project" value="UniProtKB-UniRule"/>
</dbReference>
<evidence type="ECO:0000259" key="16">
    <source>
        <dbReference type="Pfam" id="PF03717"/>
    </source>
</evidence>
<dbReference type="Pfam" id="PF03717">
    <property type="entry name" value="PBP_dimer"/>
    <property type="match status" value="1"/>
</dbReference>
<evidence type="ECO:0000256" key="2">
    <source>
        <dbReference type="ARBA" id="ARBA00004236"/>
    </source>
</evidence>
<dbReference type="InterPro" id="IPR050515">
    <property type="entry name" value="Beta-lactam/transpept"/>
</dbReference>
<dbReference type="InterPro" id="IPR005311">
    <property type="entry name" value="PBP_dimer"/>
</dbReference>
<feature type="domain" description="Penicillin-binding protein dimerisation" evidence="16">
    <location>
        <begin position="62"/>
        <end position="234"/>
    </location>
</feature>
<evidence type="ECO:0000256" key="9">
    <source>
        <dbReference type="ARBA" id="ARBA00022960"/>
    </source>
</evidence>
<dbReference type="Gene3D" id="3.30.1390.30">
    <property type="entry name" value="Penicillin-binding protein 2a, domain 3"/>
    <property type="match status" value="1"/>
</dbReference>
<accession>A0A1T2KYA6</accession>
<evidence type="ECO:0000259" key="15">
    <source>
        <dbReference type="Pfam" id="PF00905"/>
    </source>
</evidence>
<dbReference type="GO" id="GO:0006508">
    <property type="term" value="P:proteolysis"/>
    <property type="evidence" value="ECO:0007669"/>
    <property type="project" value="UniProtKB-KW"/>
</dbReference>
<dbReference type="NCBIfam" id="TIGR03423">
    <property type="entry name" value="pbp2_mrdA"/>
    <property type="match status" value="1"/>
</dbReference>
<dbReference type="AlphaFoldDB" id="A0A1T2KYA6"/>
<evidence type="ECO:0000313" key="17">
    <source>
        <dbReference type="EMBL" id="OOZ37791.1"/>
    </source>
</evidence>
<keyword evidence="11 14" id="KW-1133">Transmembrane helix</keyword>
<keyword evidence="3 14" id="KW-1003">Cell membrane</keyword>
<dbReference type="GO" id="GO:0008360">
    <property type="term" value="P:regulation of cell shape"/>
    <property type="evidence" value="ECO:0007669"/>
    <property type="project" value="UniProtKB-KW"/>
</dbReference>
<dbReference type="RefSeq" id="WP_078485588.1">
    <property type="nucleotide sequence ID" value="NZ_MPRJ01000002.1"/>
</dbReference>
<keyword evidence="8 14" id="KW-0378">Hydrolase</keyword>
<comment type="caution">
    <text evidence="17">The sequence shown here is derived from an EMBL/GenBank/DDBJ whole genome shotgun (WGS) entry which is preliminary data.</text>
</comment>
<evidence type="ECO:0000256" key="4">
    <source>
        <dbReference type="ARBA" id="ARBA00022519"/>
    </source>
</evidence>
<dbReference type="Proteomes" id="UP000190896">
    <property type="component" value="Unassembled WGS sequence"/>
</dbReference>
<feature type="transmembrane region" description="Helical" evidence="14">
    <location>
        <begin position="20"/>
        <end position="39"/>
    </location>
</feature>
<evidence type="ECO:0000256" key="8">
    <source>
        <dbReference type="ARBA" id="ARBA00022801"/>
    </source>
</evidence>
<evidence type="ECO:0000256" key="14">
    <source>
        <dbReference type="HAMAP-Rule" id="MF_02081"/>
    </source>
</evidence>
<dbReference type="Gene3D" id="3.90.1310.10">
    <property type="entry name" value="Penicillin-binding protein 2a (Domain 2)"/>
    <property type="match status" value="1"/>
</dbReference>
<dbReference type="InterPro" id="IPR017790">
    <property type="entry name" value="Penicillin-binding_protein_2"/>
</dbReference>
<keyword evidence="9 14" id="KW-0133">Cell shape</keyword>
<dbReference type="InterPro" id="IPR001460">
    <property type="entry name" value="PCN-bd_Tpept"/>
</dbReference>
<sequence>MPQITLKDYLRESRLFQHRAITAAAAVILLLGFLMLRLVDLQIIDHTHFTTLSRDNRVKVQPIPPTRGLIYDRNGIILAQNLPAHSLEITPEQVKDLDKTIESLSQIIHISEKDLKRFQRLRKQRRRFDSIPIRVRLEEDEVARFAINRHRFPGVDINAKLLRDYPMSYETAHVLGYVGRINESELQIIDTSNYSGTSHIGKTGIEKTYEDDLHGQVGLRQVEVNALGRVIRTLESTPPMPGKDLYLSLDAELQQVAMGAFGEENGAAVAIDPQTGDILALASKPGFDPNLFVEGISPSDYKDLQSSEHKPLFNRALRGQYPPGSTVKPFIGLAGLETGTVNFTQKKYCPGFYQLPNHSHKYRDWKKTGHGPINLSDAVTQSCDVYFYDLAHQMGIDKLHGFLKLFGFGSKTQIDITGELGGLLPSREWKKRARRTSWYPGETLIMGIGQGYFLTTPLQLASATATLATRGLKNRPKVVSAIKENGSETPTRLPAWPAETLPHESDHNWDDIIHSMTQVIEGLRGTAKRIRTPEYRIAGKTGTAQVFTVKQEEEYDEEKIAKKMRDHALFVAFAPVENPRIAVAVIVENGGHGGSVAAPIARRIMDKYLTEEPM</sequence>
<dbReference type="GO" id="GO:0009002">
    <property type="term" value="F:serine-type D-Ala-D-Ala carboxypeptidase activity"/>
    <property type="evidence" value="ECO:0007669"/>
    <property type="project" value="UniProtKB-UniRule"/>
</dbReference>
<evidence type="ECO:0000256" key="6">
    <source>
        <dbReference type="ARBA" id="ARBA00022670"/>
    </source>
</evidence>
<comment type="pathway">
    <text evidence="14">Cell wall biogenesis; peptidoglycan biosynthesis.</text>
</comment>
<dbReference type="GO" id="GO:0009252">
    <property type="term" value="P:peptidoglycan biosynthetic process"/>
    <property type="evidence" value="ECO:0007669"/>
    <property type="project" value="UniProtKB-UniRule"/>
</dbReference>
<comment type="similarity">
    <text evidence="14">Belongs to the transpeptidase family. MrdA subfamily.</text>
</comment>
<keyword evidence="7 14" id="KW-0812">Transmembrane</keyword>
<keyword evidence="13 14" id="KW-0961">Cell wall biogenesis/degradation</keyword>
<dbReference type="SUPFAM" id="SSF56601">
    <property type="entry name" value="beta-lactamase/transpeptidase-like"/>
    <property type="match status" value="1"/>
</dbReference>
<evidence type="ECO:0000256" key="12">
    <source>
        <dbReference type="ARBA" id="ARBA00023136"/>
    </source>
</evidence>
<dbReference type="GO" id="GO:0071972">
    <property type="term" value="F:peptidoglycan L,D-transpeptidase activity"/>
    <property type="evidence" value="ECO:0007669"/>
    <property type="project" value="TreeGrafter"/>
</dbReference>
<keyword evidence="18" id="KW-1185">Reference proteome</keyword>
<keyword evidence="10 14" id="KW-0573">Peptidoglycan synthesis</keyword>
<comment type="caution">
    <text evidence="14">Lacks conserved residue(s) required for the propagation of feature annotation.</text>
</comment>
<dbReference type="HAMAP" id="MF_02081">
    <property type="entry name" value="MrdA_transpept"/>
    <property type="match status" value="1"/>
</dbReference>
<comment type="subcellular location">
    <subcellularLocation>
        <location evidence="14">Cell inner membrane</location>
        <topology evidence="14">Single-pass membrane protein</topology>
    </subcellularLocation>
    <subcellularLocation>
        <location evidence="2">Cell membrane</location>
    </subcellularLocation>
    <subcellularLocation>
        <location evidence="1">Membrane</location>
        <topology evidence="1">Single-pass membrane protein</topology>
    </subcellularLocation>
</comment>
<evidence type="ECO:0000256" key="11">
    <source>
        <dbReference type="ARBA" id="ARBA00022989"/>
    </source>
</evidence>
<dbReference type="UniPathway" id="UPA00219"/>
<evidence type="ECO:0000256" key="5">
    <source>
        <dbReference type="ARBA" id="ARBA00022645"/>
    </source>
</evidence>
<dbReference type="FunFam" id="3.40.710.10:FF:000024">
    <property type="entry name" value="Penicillin-binding protein 2"/>
    <property type="match status" value="1"/>
</dbReference>
<keyword evidence="4 14" id="KW-0997">Cell inner membrane</keyword>
<evidence type="ECO:0000256" key="7">
    <source>
        <dbReference type="ARBA" id="ARBA00022692"/>
    </source>
</evidence>
<dbReference type="GO" id="GO:0071555">
    <property type="term" value="P:cell wall organization"/>
    <property type="evidence" value="ECO:0007669"/>
    <property type="project" value="UniProtKB-KW"/>
</dbReference>
<comment type="catalytic activity">
    <reaction evidence="14">
        <text>Preferential cleavage: (Ac)2-L-Lys-D-Ala-|-D-Ala. Also transpeptidation of peptidyl-alanyl moieties that are N-acyl substituents of D-alanine.</text>
        <dbReference type="EC" id="3.4.16.4"/>
    </reaction>
</comment>
<dbReference type="GO" id="GO:0005886">
    <property type="term" value="C:plasma membrane"/>
    <property type="evidence" value="ECO:0007669"/>
    <property type="project" value="UniProtKB-SubCell"/>
</dbReference>
<dbReference type="InterPro" id="IPR012338">
    <property type="entry name" value="Beta-lactam/transpept-like"/>
</dbReference>
<evidence type="ECO:0000313" key="18">
    <source>
        <dbReference type="Proteomes" id="UP000190896"/>
    </source>
</evidence>
<reference evidence="17 18" key="1">
    <citation type="submission" date="2016-11" db="EMBL/GenBank/DDBJ databases">
        <title>Mixed transmission modes and dynamic genome evolution in an obligate animal-bacterial symbiosis.</title>
        <authorList>
            <person name="Russell S.L."/>
            <person name="Corbett-Detig R.B."/>
            <person name="Cavanaugh C.M."/>
        </authorList>
    </citation>
    <scope>NUCLEOTIDE SEQUENCE [LARGE SCALE GENOMIC DNA]</scope>
    <source>
        <strain evidence="17">Se-Cadez</strain>
    </source>
</reference>